<protein>
    <submittedName>
        <fullName evidence="1">Predicted thiol-disulfide oxidoreductase YuxK, DCC family</fullName>
    </submittedName>
</protein>
<organism evidence="1 2">
    <name type="scientific">Terribacillus aidingensis</name>
    <dbReference type="NCBI Taxonomy" id="586416"/>
    <lineage>
        <taxon>Bacteria</taxon>
        <taxon>Bacillati</taxon>
        <taxon>Bacillota</taxon>
        <taxon>Bacilli</taxon>
        <taxon>Bacillales</taxon>
        <taxon>Bacillaceae</taxon>
        <taxon>Terribacillus</taxon>
    </lineage>
</organism>
<evidence type="ECO:0000313" key="2">
    <source>
        <dbReference type="Proteomes" id="UP000219356"/>
    </source>
</evidence>
<dbReference type="OrthoDB" id="9785438at2"/>
<gene>
    <name evidence="1" type="ORF">SAMN05421503_0160</name>
</gene>
<dbReference type="RefSeq" id="WP_097038352.1">
    <property type="nucleotide sequence ID" value="NZ_OBEK01000001.1"/>
</dbReference>
<proteinExistence type="predicted"/>
<dbReference type="Pfam" id="PF04134">
    <property type="entry name" value="DCC1-like"/>
    <property type="match status" value="1"/>
</dbReference>
<dbReference type="AlphaFoldDB" id="A0A285MZL3"/>
<keyword evidence="2" id="KW-1185">Reference proteome</keyword>
<evidence type="ECO:0000313" key="1">
    <source>
        <dbReference type="EMBL" id="SNZ02639.1"/>
    </source>
</evidence>
<dbReference type="InterPro" id="IPR007263">
    <property type="entry name" value="DCC1-like"/>
</dbReference>
<accession>A0A285MZL3</accession>
<dbReference type="GO" id="GO:0015035">
    <property type="term" value="F:protein-disulfide reductase activity"/>
    <property type="evidence" value="ECO:0007669"/>
    <property type="project" value="InterPro"/>
</dbReference>
<dbReference type="Proteomes" id="UP000219356">
    <property type="component" value="Unassembled WGS sequence"/>
</dbReference>
<dbReference type="InterPro" id="IPR052927">
    <property type="entry name" value="DCC_oxidoreductase"/>
</dbReference>
<reference evidence="2" key="1">
    <citation type="submission" date="2017-09" db="EMBL/GenBank/DDBJ databases">
        <authorList>
            <person name="Varghese N."/>
            <person name="Submissions S."/>
        </authorList>
    </citation>
    <scope>NUCLEOTIDE SEQUENCE [LARGE SCALE GENOMIC DNA]</scope>
    <source>
        <strain evidence="2">CGMCC 1.8913</strain>
    </source>
</reference>
<dbReference type="EMBL" id="OBEK01000001">
    <property type="protein sequence ID" value="SNZ02639.1"/>
    <property type="molecule type" value="Genomic_DNA"/>
</dbReference>
<dbReference type="PANTHER" id="PTHR33639">
    <property type="entry name" value="THIOL-DISULFIDE OXIDOREDUCTASE DCC"/>
    <property type="match status" value="1"/>
</dbReference>
<sequence>MNNKAIILFDGVCNLCNNSVQFIIKHDRKAYFKFASLQSDAGTALAGDDQIPDGVDSILLVKAGKVYTESSAVVRIARHLDGVWKLAAAAWVIPRPIRNTLYRYVAKNRYRWFGRQNECMLPSPALKERFL</sequence>
<dbReference type="STRING" id="586416.GZ22_12430"/>
<name>A0A285MZL3_9BACI</name>
<dbReference type="PANTHER" id="PTHR33639:SF2">
    <property type="entry name" value="DUF393 DOMAIN-CONTAINING PROTEIN"/>
    <property type="match status" value="1"/>
</dbReference>